<reference evidence="1 2" key="1">
    <citation type="submission" date="2024-02" db="EMBL/GenBank/DDBJ databases">
        <title>Rhodopirellula caenicola NBRC 110016.</title>
        <authorList>
            <person name="Ichikawa N."/>
            <person name="Katano-Makiyama Y."/>
            <person name="Hidaka K."/>
        </authorList>
    </citation>
    <scope>NUCLEOTIDE SEQUENCE [LARGE SCALE GENOMIC DNA]</scope>
    <source>
        <strain evidence="1 2">NBRC 110016</strain>
    </source>
</reference>
<dbReference type="EMBL" id="BAABRO010000025">
    <property type="protein sequence ID" value="GAA5510587.1"/>
    <property type="molecule type" value="Genomic_DNA"/>
</dbReference>
<comment type="caution">
    <text evidence="1">The sequence shown here is derived from an EMBL/GenBank/DDBJ whole genome shotgun (WGS) entry which is preliminary data.</text>
</comment>
<dbReference type="SUPFAM" id="SSF46955">
    <property type="entry name" value="Putative DNA-binding domain"/>
    <property type="match status" value="1"/>
</dbReference>
<organism evidence="1 2">
    <name type="scientific">Novipirellula caenicola</name>
    <dbReference type="NCBI Taxonomy" id="1536901"/>
    <lineage>
        <taxon>Bacteria</taxon>
        <taxon>Pseudomonadati</taxon>
        <taxon>Planctomycetota</taxon>
        <taxon>Planctomycetia</taxon>
        <taxon>Pirellulales</taxon>
        <taxon>Pirellulaceae</taxon>
        <taxon>Novipirellula</taxon>
    </lineage>
</organism>
<gene>
    <name evidence="1" type="ORF">Rcae01_06096</name>
</gene>
<protein>
    <recommendedName>
        <fullName evidence="3">Helix-turn-helix domain protein</fullName>
    </recommendedName>
</protein>
<evidence type="ECO:0008006" key="3">
    <source>
        <dbReference type="Google" id="ProtNLM"/>
    </source>
</evidence>
<evidence type="ECO:0000313" key="2">
    <source>
        <dbReference type="Proteomes" id="UP001416858"/>
    </source>
</evidence>
<dbReference type="Proteomes" id="UP001416858">
    <property type="component" value="Unassembled WGS sequence"/>
</dbReference>
<proteinExistence type="predicted"/>
<dbReference type="RefSeq" id="WP_345688630.1">
    <property type="nucleotide sequence ID" value="NZ_BAABRO010000025.1"/>
</dbReference>
<dbReference type="NCBIfam" id="TIGR01764">
    <property type="entry name" value="excise"/>
    <property type="match status" value="1"/>
</dbReference>
<sequence length="87" mass="9339">MSEATLSPADLSALADLVANRLADKLRSAPLLITKDELAKRTTLSLSSIERRVNDGTLPAVRVGRRVLFSPDAVVQALSTNERAPKV</sequence>
<evidence type="ECO:0000313" key="1">
    <source>
        <dbReference type="EMBL" id="GAA5510587.1"/>
    </source>
</evidence>
<dbReference type="InterPro" id="IPR009061">
    <property type="entry name" value="DNA-bd_dom_put_sf"/>
</dbReference>
<keyword evidence="2" id="KW-1185">Reference proteome</keyword>
<name>A0ABP9VZN4_9BACT</name>
<dbReference type="InterPro" id="IPR010093">
    <property type="entry name" value="SinI_DNA-bd"/>
</dbReference>
<accession>A0ABP9VZN4</accession>